<keyword evidence="1" id="KW-0812">Transmembrane</keyword>
<feature type="transmembrane region" description="Helical" evidence="1">
    <location>
        <begin position="199"/>
        <end position="224"/>
    </location>
</feature>
<name>A0AAV4UDX7_9ARAC</name>
<dbReference type="AlphaFoldDB" id="A0AAV4UDX7"/>
<gene>
    <name evidence="2" type="primary">AVEN_144950_1</name>
    <name evidence="2" type="ORF">CDAR_516881</name>
</gene>
<feature type="transmembrane region" description="Helical" evidence="1">
    <location>
        <begin position="158"/>
        <end position="179"/>
    </location>
</feature>
<accession>A0AAV4UDX7</accession>
<sequence>MLIITFKKKKLRRAVQALIQLSVELNPDCFVGSRHSNSLIALVSILTVIIAVSQIVFYFDETQYSRWTDIEILGNHSNLTRRIYLDIYHASVVFTYTSTAVAVCTISILLFNIYITLKNIIKCYYGKLQNMLHQPHPSSDEIFISITFYRRIVYCTEAIEDAISMCSFFLYGAIITWMLNSFNVITVQETVYHNRLTYIFVAIVISMAFAVFVLLTVSASSVILEDESLKHLVVHFTEKPFLFNRAFYHLVCHVKMLHYFNLLSKVIRGYKLHLTGGRMFIIERSVLLTITGLVLSYGVLLFQFGNEI</sequence>
<protein>
    <recommendedName>
        <fullName evidence="4">Gustatory receptor</fullName>
    </recommendedName>
</protein>
<evidence type="ECO:0000313" key="3">
    <source>
        <dbReference type="Proteomes" id="UP001054837"/>
    </source>
</evidence>
<feature type="transmembrane region" description="Helical" evidence="1">
    <location>
        <begin position="39"/>
        <end position="59"/>
    </location>
</feature>
<dbReference type="EMBL" id="BPLQ01011151">
    <property type="protein sequence ID" value="GIY55994.1"/>
    <property type="molecule type" value="Genomic_DNA"/>
</dbReference>
<feature type="transmembrane region" description="Helical" evidence="1">
    <location>
        <begin position="286"/>
        <end position="305"/>
    </location>
</feature>
<proteinExistence type="predicted"/>
<dbReference type="Proteomes" id="UP001054837">
    <property type="component" value="Unassembled WGS sequence"/>
</dbReference>
<organism evidence="2 3">
    <name type="scientific">Caerostris darwini</name>
    <dbReference type="NCBI Taxonomy" id="1538125"/>
    <lineage>
        <taxon>Eukaryota</taxon>
        <taxon>Metazoa</taxon>
        <taxon>Ecdysozoa</taxon>
        <taxon>Arthropoda</taxon>
        <taxon>Chelicerata</taxon>
        <taxon>Arachnida</taxon>
        <taxon>Araneae</taxon>
        <taxon>Araneomorphae</taxon>
        <taxon>Entelegynae</taxon>
        <taxon>Araneoidea</taxon>
        <taxon>Araneidae</taxon>
        <taxon>Caerostris</taxon>
    </lineage>
</organism>
<comment type="caution">
    <text evidence="2">The sequence shown here is derived from an EMBL/GenBank/DDBJ whole genome shotgun (WGS) entry which is preliminary data.</text>
</comment>
<feature type="transmembrane region" description="Helical" evidence="1">
    <location>
        <begin position="87"/>
        <end position="115"/>
    </location>
</feature>
<keyword evidence="1" id="KW-0472">Membrane</keyword>
<keyword evidence="3" id="KW-1185">Reference proteome</keyword>
<keyword evidence="1" id="KW-1133">Transmembrane helix</keyword>
<evidence type="ECO:0000313" key="2">
    <source>
        <dbReference type="EMBL" id="GIY55994.1"/>
    </source>
</evidence>
<evidence type="ECO:0000256" key="1">
    <source>
        <dbReference type="SAM" id="Phobius"/>
    </source>
</evidence>
<reference evidence="2 3" key="1">
    <citation type="submission" date="2021-06" db="EMBL/GenBank/DDBJ databases">
        <title>Caerostris darwini draft genome.</title>
        <authorList>
            <person name="Kono N."/>
            <person name="Arakawa K."/>
        </authorList>
    </citation>
    <scope>NUCLEOTIDE SEQUENCE [LARGE SCALE GENOMIC DNA]</scope>
</reference>
<evidence type="ECO:0008006" key="4">
    <source>
        <dbReference type="Google" id="ProtNLM"/>
    </source>
</evidence>